<sequence length="366" mass="41168">MDKNQISSGQMLSLMVMFQIGTAIVINMGYTSGKDTWITILVCMVLGAGLFWIYSCLSKQFPKMPLTAYSRILLGKVMGNIVGMLYIAYFIYIGCRNLRDGANLINISTLNTTPLVVTTTLMLLCISYVVYLGFEVLARTAVLLLVFLLFVGLLSNILLISSNAVQVDLILPLFEDGIKPVLKGIFTENLIIPFGEMVCFLMLLPYMRRPEKGGYIGVISIIIGGLILSQTMFLNVACLGLNISKRSAFPLLSTISLVEISEFVQRVDILVVMSLIIGEFFRISLYFSAALIGASDIFNVTYRKLILPIAFIMLVWTTGMARNFIYHLEYGRLALYYIHPLFVFYFPLLLMGAGWIHKRRKRRTRV</sequence>
<dbReference type="Pfam" id="PF03845">
    <property type="entry name" value="Spore_permease"/>
    <property type="match status" value="1"/>
</dbReference>
<evidence type="ECO:0000256" key="6">
    <source>
        <dbReference type="ARBA" id="ARBA00022989"/>
    </source>
</evidence>
<comment type="caution">
    <text evidence="9">The sequence shown here is derived from an EMBL/GenBank/DDBJ whole genome shotgun (WGS) entry which is preliminary data.</text>
</comment>
<feature type="transmembrane region" description="Helical" evidence="8">
    <location>
        <begin position="216"/>
        <end position="243"/>
    </location>
</feature>
<feature type="transmembrane region" description="Helical" evidence="8">
    <location>
        <begin position="141"/>
        <end position="165"/>
    </location>
</feature>
<evidence type="ECO:0000313" key="9">
    <source>
        <dbReference type="EMBL" id="MBD7969054.1"/>
    </source>
</evidence>
<comment type="subcellular location">
    <subcellularLocation>
        <location evidence="1">Membrane</location>
        <topology evidence="1">Multi-pass membrane protein</topology>
    </subcellularLocation>
</comment>
<accession>A0ABR8SZW7</accession>
<evidence type="ECO:0000256" key="8">
    <source>
        <dbReference type="SAM" id="Phobius"/>
    </source>
</evidence>
<keyword evidence="4" id="KW-0309">Germination</keyword>
<feature type="transmembrane region" description="Helical" evidence="8">
    <location>
        <begin position="185"/>
        <end position="204"/>
    </location>
</feature>
<feature type="transmembrane region" description="Helical" evidence="8">
    <location>
        <begin position="36"/>
        <end position="57"/>
    </location>
</feature>
<keyword evidence="10" id="KW-1185">Reference proteome</keyword>
<name>A0ABR8SZW7_9BACL</name>
<comment type="similarity">
    <text evidence="2">Belongs to the amino acid-polyamine-organocation (APC) superfamily. Spore germination protein (SGP) (TC 2.A.3.9) family.</text>
</comment>
<keyword evidence="6 8" id="KW-1133">Transmembrane helix</keyword>
<protein>
    <submittedName>
        <fullName evidence="9">GerAB/ArcD/ProY family transporter</fullName>
    </submittedName>
</protein>
<feature type="transmembrane region" description="Helical" evidence="8">
    <location>
        <begin position="337"/>
        <end position="356"/>
    </location>
</feature>
<dbReference type="InterPro" id="IPR004761">
    <property type="entry name" value="Spore_GerAB"/>
</dbReference>
<feature type="transmembrane region" description="Helical" evidence="8">
    <location>
        <begin position="305"/>
        <end position="325"/>
    </location>
</feature>
<keyword evidence="3" id="KW-0813">Transport</keyword>
<reference evidence="9 10" key="1">
    <citation type="submission" date="2020-08" db="EMBL/GenBank/DDBJ databases">
        <title>A Genomic Blueprint of the Chicken Gut Microbiome.</title>
        <authorList>
            <person name="Gilroy R."/>
            <person name="Ravi A."/>
            <person name="Getino M."/>
            <person name="Pursley I."/>
            <person name="Horton D.L."/>
            <person name="Alikhan N.-F."/>
            <person name="Baker D."/>
            <person name="Gharbi K."/>
            <person name="Hall N."/>
            <person name="Watson M."/>
            <person name="Adriaenssens E.M."/>
            <person name="Foster-Nyarko E."/>
            <person name="Jarju S."/>
            <person name="Secka A."/>
            <person name="Antonio M."/>
            <person name="Oren A."/>
            <person name="Chaudhuri R."/>
            <person name="La Ragione R.M."/>
            <person name="Hildebrand F."/>
            <person name="Pallen M.J."/>
        </authorList>
    </citation>
    <scope>NUCLEOTIDE SEQUENCE [LARGE SCALE GENOMIC DNA]</scope>
    <source>
        <strain evidence="9 10">Sa2BVA9</strain>
    </source>
</reference>
<evidence type="ECO:0000256" key="1">
    <source>
        <dbReference type="ARBA" id="ARBA00004141"/>
    </source>
</evidence>
<keyword evidence="7 8" id="KW-0472">Membrane</keyword>
<dbReference type="NCBIfam" id="TIGR00912">
    <property type="entry name" value="2A0309"/>
    <property type="match status" value="1"/>
</dbReference>
<evidence type="ECO:0000256" key="2">
    <source>
        <dbReference type="ARBA" id="ARBA00007998"/>
    </source>
</evidence>
<organism evidence="9 10">
    <name type="scientific">Paenibacillus gallinarum</name>
    <dbReference type="NCBI Taxonomy" id="2762232"/>
    <lineage>
        <taxon>Bacteria</taxon>
        <taxon>Bacillati</taxon>
        <taxon>Bacillota</taxon>
        <taxon>Bacilli</taxon>
        <taxon>Bacillales</taxon>
        <taxon>Paenibacillaceae</taxon>
        <taxon>Paenibacillus</taxon>
    </lineage>
</organism>
<dbReference type="Proteomes" id="UP000608071">
    <property type="component" value="Unassembled WGS sequence"/>
</dbReference>
<feature type="transmembrane region" description="Helical" evidence="8">
    <location>
        <begin position="77"/>
        <end position="94"/>
    </location>
</feature>
<gene>
    <name evidence="9" type="ORF">H9647_13335</name>
</gene>
<feature type="transmembrane region" description="Helical" evidence="8">
    <location>
        <begin position="269"/>
        <end position="293"/>
    </location>
</feature>
<dbReference type="RefSeq" id="WP_191800681.1">
    <property type="nucleotide sequence ID" value="NZ_JACSQL010000005.1"/>
</dbReference>
<evidence type="ECO:0000313" key="10">
    <source>
        <dbReference type="Proteomes" id="UP000608071"/>
    </source>
</evidence>
<proteinExistence type="inferred from homology"/>
<dbReference type="EMBL" id="JACSQL010000005">
    <property type="protein sequence ID" value="MBD7969054.1"/>
    <property type="molecule type" value="Genomic_DNA"/>
</dbReference>
<evidence type="ECO:0000256" key="4">
    <source>
        <dbReference type="ARBA" id="ARBA00022544"/>
    </source>
</evidence>
<feature type="transmembrane region" description="Helical" evidence="8">
    <location>
        <begin position="12"/>
        <end position="30"/>
    </location>
</feature>
<feature type="transmembrane region" description="Helical" evidence="8">
    <location>
        <begin position="114"/>
        <end position="134"/>
    </location>
</feature>
<keyword evidence="5 8" id="KW-0812">Transmembrane</keyword>
<evidence type="ECO:0000256" key="5">
    <source>
        <dbReference type="ARBA" id="ARBA00022692"/>
    </source>
</evidence>
<dbReference type="PANTHER" id="PTHR34975">
    <property type="entry name" value="SPORE GERMINATION PROTEIN A2"/>
    <property type="match status" value="1"/>
</dbReference>
<dbReference type="PANTHER" id="PTHR34975:SF2">
    <property type="entry name" value="SPORE GERMINATION PROTEIN A2"/>
    <property type="match status" value="1"/>
</dbReference>
<evidence type="ECO:0000256" key="3">
    <source>
        <dbReference type="ARBA" id="ARBA00022448"/>
    </source>
</evidence>
<evidence type="ECO:0000256" key="7">
    <source>
        <dbReference type="ARBA" id="ARBA00023136"/>
    </source>
</evidence>